<reference evidence="2" key="2">
    <citation type="submission" date="2022-01" db="EMBL/GenBank/DDBJ databases">
        <authorList>
            <person name="Yamashiro T."/>
            <person name="Shiraishi A."/>
            <person name="Satake H."/>
            <person name="Nakayama K."/>
        </authorList>
    </citation>
    <scope>NUCLEOTIDE SEQUENCE</scope>
</reference>
<dbReference type="Proteomes" id="UP001151760">
    <property type="component" value="Unassembled WGS sequence"/>
</dbReference>
<comment type="caution">
    <text evidence="2">The sequence shown here is derived from an EMBL/GenBank/DDBJ whole genome shotgun (WGS) entry which is preliminary data.</text>
</comment>
<reference evidence="2" key="1">
    <citation type="journal article" date="2022" name="Int. J. Mol. Sci.">
        <title>Draft Genome of Tanacetum Coccineum: Genomic Comparison of Closely Related Tanacetum-Family Plants.</title>
        <authorList>
            <person name="Yamashiro T."/>
            <person name="Shiraishi A."/>
            <person name="Nakayama K."/>
            <person name="Satake H."/>
        </authorList>
    </citation>
    <scope>NUCLEOTIDE SEQUENCE</scope>
</reference>
<dbReference type="EMBL" id="BQNB010010344">
    <property type="protein sequence ID" value="GJS76014.1"/>
    <property type="molecule type" value="Genomic_DNA"/>
</dbReference>
<feature type="coiled-coil region" evidence="1">
    <location>
        <begin position="81"/>
        <end position="108"/>
    </location>
</feature>
<keyword evidence="1" id="KW-0175">Coiled coil</keyword>
<accession>A0ABQ4YDZ6</accession>
<dbReference type="Gene3D" id="1.10.287.1490">
    <property type="match status" value="1"/>
</dbReference>
<keyword evidence="3" id="KW-1185">Reference proteome</keyword>
<evidence type="ECO:0000256" key="1">
    <source>
        <dbReference type="SAM" id="Coils"/>
    </source>
</evidence>
<name>A0ABQ4YDZ6_9ASTR</name>
<sequence length="386" mass="41514">MGTIDSMKSILTQSDLDAMCEKFHIPDTVHPELPGPNDRIRNSPTEMDWFAFIHHVDPTKAEATGQVATVEAAKAARANELNILKERNSAFEEEKGALESKVAALESADSTKVAELVSLNAQVSKLTKDLSDLGLSWDELSIKASTLEVERDRLVGQVSSLEGICSGLRDEVSGYKLFKEQTKAVQDEQVRVLSEKVAGLDSELMDYLTALGKAIGRAIDKANFVSAMNALRAVDFPILAQLASQKDASIADIMGSLHLEGHAAEIPEAEQLHPSPEQLMLPNHRPEDQVVIGETSLSFSLDVVHSRVQRIRGDATSQRLSITDAIVPLIEPLSAGNLIGEASTSGVPAMTTTMSTTFIQTSSVPPISTADLVVLSAEQPTEVPSP</sequence>
<evidence type="ECO:0000313" key="3">
    <source>
        <dbReference type="Proteomes" id="UP001151760"/>
    </source>
</evidence>
<protein>
    <submittedName>
        <fullName evidence="2">Uncharacterized protein</fullName>
    </submittedName>
</protein>
<gene>
    <name evidence="2" type="ORF">Tco_0725895</name>
</gene>
<evidence type="ECO:0000313" key="2">
    <source>
        <dbReference type="EMBL" id="GJS76014.1"/>
    </source>
</evidence>
<organism evidence="2 3">
    <name type="scientific">Tanacetum coccineum</name>
    <dbReference type="NCBI Taxonomy" id="301880"/>
    <lineage>
        <taxon>Eukaryota</taxon>
        <taxon>Viridiplantae</taxon>
        <taxon>Streptophyta</taxon>
        <taxon>Embryophyta</taxon>
        <taxon>Tracheophyta</taxon>
        <taxon>Spermatophyta</taxon>
        <taxon>Magnoliopsida</taxon>
        <taxon>eudicotyledons</taxon>
        <taxon>Gunneridae</taxon>
        <taxon>Pentapetalae</taxon>
        <taxon>asterids</taxon>
        <taxon>campanulids</taxon>
        <taxon>Asterales</taxon>
        <taxon>Asteraceae</taxon>
        <taxon>Asteroideae</taxon>
        <taxon>Anthemideae</taxon>
        <taxon>Anthemidinae</taxon>
        <taxon>Tanacetum</taxon>
    </lineage>
</organism>
<proteinExistence type="predicted"/>